<sequence>MLAYDLRCHGKSEGVKKGLLEWVILNGRRSLFLWIMSVQGLKHLKWIFPDEYVYGCQCNPQCNGERSCCFRGVKSLLAIAPLKGRTTIERNCETWNRFRARSGSFRTIYKGITGLSVDDHNIIPKAEFIIFLLLLTGEK</sequence>
<dbReference type="Proteomes" id="UP000269154">
    <property type="component" value="Unassembled WGS sequence"/>
</dbReference>
<evidence type="ECO:0000313" key="2">
    <source>
        <dbReference type="Proteomes" id="UP000269154"/>
    </source>
</evidence>
<gene>
    <name evidence="1" type="ORF">D5R40_29935</name>
</gene>
<dbReference type="EMBL" id="RCBY01000323">
    <property type="protein sequence ID" value="RQH24270.1"/>
    <property type="molecule type" value="Genomic_DNA"/>
</dbReference>
<reference evidence="1 2" key="1">
    <citation type="journal article" date="2018" name="ACS Chem. Biol.">
        <title>Ketoreductase domain dysfunction expands chemodiversity: malyngamide biosynthesis in the cyanobacterium Okeania hirsuta.</title>
        <authorList>
            <person name="Moss N.A."/>
            <person name="Leao T."/>
            <person name="Rankin M."/>
            <person name="McCullough T.M."/>
            <person name="Qu P."/>
            <person name="Korobeynikov A."/>
            <person name="Smith J.L."/>
            <person name="Gerwick L."/>
            <person name="Gerwick W.H."/>
        </authorList>
    </citation>
    <scope>NUCLEOTIDE SEQUENCE [LARGE SCALE GENOMIC DNA]</scope>
    <source>
        <strain evidence="1 2">PAB10Feb10-1</strain>
    </source>
</reference>
<name>A0A3N6PFA3_9CYAN</name>
<protein>
    <submittedName>
        <fullName evidence="1">Uncharacterized protein</fullName>
    </submittedName>
</protein>
<accession>A0A3N6PFA3</accession>
<organism evidence="1 2">
    <name type="scientific">Okeania hirsuta</name>
    <dbReference type="NCBI Taxonomy" id="1458930"/>
    <lineage>
        <taxon>Bacteria</taxon>
        <taxon>Bacillati</taxon>
        <taxon>Cyanobacteriota</taxon>
        <taxon>Cyanophyceae</taxon>
        <taxon>Oscillatoriophycideae</taxon>
        <taxon>Oscillatoriales</taxon>
        <taxon>Microcoleaceae</taxon>
        <taxon>Okeania</taxon>
    </lineage>
</organism>
<keyword evidence="2" id="KW-1185">Reference proteome</keyword>
<evidence type="ECO:0000313" key="1">
    <source>
        <dbReference type="EMBL" id="RQH24270.1"/>
    </source>
</evidence>
<comment type="caution">
    <text evidence="1">The sequence shown here is derived from an EMBL/GenBank/DDBJ whole genome shotgun (WGS) entry which is preliminary data.</text>
</comment>
<proteinExistence type="predicted"/>
<dbReference type="AlphaFoldDB" id="A0A3N6PFA3"/>